<dbReference type="SUPFAM" id="SSF57850">
    <property type="entry name" value="RING/U-box"/>
    <property type="match status" value="1"/>
</dbReference>
<dbReference type="PROSITE" id="PS50089">
    <property type="entry name" value="ZF_RING_2"/>
    <property type="match status" value="1"/>
</dbReference>
<evidence type="ECO:0000256" key="10">
    <source>
        <dbReference type="ARBA" id="ARBA00022723"/>
    </source>
</evidence>
<keyword evidence="13" id="KW-0862">Zinc</keyword>
<keyword evidence="16 19" id="KW-0472">Membrane</keyword>
<evidence type="ECO:0000256" key="19">
    <source>
        <dbReference type="SAM" id="Phobius"/>
    </source>
</evidence>
<evidence type="ECO:0000256" key="18">
    <source>
        <dbReference type="PROSITE-ProRule" id="PRU00175"/>
    </source>
</evidence>
<feature type="transmembrane region" description="Helical" evidence="19">
    <location>
        <begin position="79"/>
        <end position="96"/>
    </location>
</feature>
<evidence type="ECO:0000256" key="11">
    <source>
        <dbReference type="ARBA" id="ARBA00022771"/>
    </source>
</evidence>
<dbReference type="OrthoDB" id="6105938at2759"/>
<dbReference type="GO" id="GO:0008270">
    <property type="term" value="F:zinc ion binding"/>
    <property type="evidence" value="ECO:0007669"/>
    <property type="project" value="UniProtKB-KW"/>
</dbReference>
<reference evidence="24" key="1">
    <citation type="submission" date="2017-02" db="UniProtKB">
        <authorList>
            <consortium name="WormBaseParasite"/>
        </authorList>
    </citation>
    <scope>IDENTIFICATION</scope>
</reference>
<dbReference type="InterPro" id="IPR006845">
    <property type="entry name" value="Pex_N"/>
</dbReference>
<evidence type="ECO:0000256" key="14">
    <source>
        <dbReference type="ARBA" id="ARBA00022927"/>
    </source>
</evidence>
<dbReference type="WBParaSite" id="DME_0000849601-mRNA-1">
    <property type="protein sequence ID" value="DME_0000849601-mRNA-1"/>
    <property type="gene ID" value="DME_0000849601"/>
</dbReference>
<feature type="transmembrane region" description="Helical" evidence="19">
    <location>
        <begin position="108"/>
        <end position="126"/>
    </location>
</feature>
<keyword evidence="23" id="KW-1185">Reference proteome</keyword>
<feature type="transmembrane region" description="Helical" evidence="19">
    <location>
        <begin position="181"/>
        <end position="203"/>
    </location>
</feature>
<comment type="subcellular location">
    <subcellularLocation>
        <location evidence="2">Peroxisome membrane</location>
        <topology evidence="2">Multi-pass membrane protein</topology>
    </subcellularLocation>
</comment>
<evidence type="ECO:0000256" key="9">
    <source>
        <dbReference type="ARBA" id="ARBA00022692"/>
    </source>
</evidence>
<feature type="transmembrane region" description="Helical" evidence="19">
    <location>
        <begin position="46"/>
        <end position="67"/>
    </location>
</feature>
<name>A0A0N4UL42_DRAME</name>
<evidence type="ECO:0000256" key="2">
    <source>
        <dbReference type="ARBA" id="ARBA00004585"/>
    </source>
</evidence>
<accession>A0A0N4UL42</accession>
<evidence type="ECO:0000259" key="20">
    <source>
        <dbReference type="PROSITE" id="PS50089"/>
    </source>
</evidence>
<dbReference type="PANTHER" id="PTHR23350">
    <property type="entry name" value="PEROXISOME ASSEMBLY PROTEIN 10"/>
    <property type="match status" value="1"/>
</dbReference>
<dbReference type="InterPro" id="IPR001841">
    <property type="entry name" value="Znf_RING"/>
</dbReference>
<evidence type="ECO:0000256" key="13">
    <source>
        <dbReference type="ARBA" id="ARBA00022833"/>
    </source>
</evidence>
<feature type="domain" description="RING-type" evidence="20">
    <location>
        <begin position="211"/>
        <end position="255"/>
    </location>
</feature>
<dbReference type="EMBL" id="UYYG01000063">
    <property type="protein sequence ID" value="VDN52498.1"/>
    <property type="molecule type" value="Genomic_DNA"/>
</dbReference>
<evidence type="ECO:0000256" key="17">
    <source>
        <dbReference type="ARBA" id="ARBA00023140"/>
    </source>
</evidence>
<dbReference type="Pfam" id="PF04757">
    <property type="entry name" value="Pex2_Pex12"/>
    <property type="match status" value="1"/>
</dbReference>
<keyword evidence="14" id="KW-0653">Protein transport</keyword>
<dbReference type="STRING" id="318479.A0A0N4UL42"/>
<evidence type="ECO:0000256" key="5">
    <source>
        <dbReference type="ARBA" id="ARBA00012483"/>
    </source>
</evidence>
<evidence type="ECO:0000256" key="3">
    <source>
        <dbReference type="ARBA" id="ARBA00004906"/>
    </source>
</evidence>
<evidence type="ECO:0000256" key="6">
    <source>
        <dbReference type="ARBA" id="ARBA00022448"/>
    </source>
</evidence>
<evidence type="ECO:0000256" key="12">
    <source>
        <dbReference type="ARBA" id="ARBA00022786"/>
    </source>
</evidence>
<evidence type="ECO:0000256" key="15">
    <source>
        <dbReference type="ARBA" id="ARBA00022989"/>
    </source>
</evidence>
<dbReference type="InterPro" id="IPR025654">
    <property type="entry name" value="PEX2/10"/>
</dbReference>
<evidence type="ECO:0000313" key="22">
    <source>
        <dbReference type="Proteomes" id="UP000038040"/>
    </source>
</evidence>
<dbReference type="Proteomes" id="UP000274756">
    <property type="component" value="Unassembled WGS sequence"/>
</dbReference>
<gene>
    <name evidence="21" type="ORF">DME_LOCUS2471</name>
</gene>
<comment type="pathway">
    <text evidence="3">Protein modification; protein ubiquitination.</text>
</comment>
<dbReference type="InterPro" id="IPR017907">
    <property type="entry name" value="Znf_RING_CS"/>
</dbReference>
<sequence length="269" mass="31333">MPIYEAELGEIIRAERRDEKQLNYLREEFSSIAKVYFEGRKYGPTIFILNLLFLGIQTLGEELSYLLQFTKGPNRRPSAFRRIVFFIFHFLFPFFVEKELYLIEDSLNNLSFFSFLIYFSLILNILRSIGIPLLYHTHLAIFYTGGIFRSLSNRLTGIRYLSLRPQTNIQVCLLFCSYKNIILTAIQSSLLSIIFLSILSNFFQFYSTFICSICLNCQFPICTPCGHLLCWDCIFAVGKAARNLEQEYPKCPHCRSAIILNRIVPILNL</sequence>
<evidence type="ECO:0000256" key="4">
    <source>
        <dbReference type="ARBA" id="ARBA00008704"/>
    </source>
</evidence>
<dbReference type="Gene3D" id="3.30.40.10">
    <property type="entry name" value="Zinc/RING finger domain, C3HC4 (zinc finger)"/>
    <property type="match status" value="1"/>
</dbReference>
<evidence type="ECO:0000256" key="8">
    <source>
        <dbReference type="ARBA" id="ARBA00022679"/>
    </source>
</evidence>
<organism evidence="22 24">
    <name type="scientific">Dracunculus medinensis</name>
    <name type="common">Guinea worm</name>
    <dbReference type="NCBI Taxonomy" id="318479"/>
    <lineage>
        <taxon>Eukaryota</taxon>
        <taxon>Metazoa</taxon>
        <taxon>Ecdysozoa</taxon>
        <taxon>Nematoda</taxon>
        <taxon>Chromadorea</taxon>
        <taxon>Rhabditida</taxon>
        <taxon>Spirurina</taxon>
        <taxon>Dracunculoidea</taxon>
        <taxon>Dracunculidae</taxon>
        <taxon>Dracunculus</taxon>
    </lineage>
</organism>
<dbReference type="Proteomes" id="UP000038040">
    <property type="component" value="Unplaced"/>
</dbReference>
<dbReference type="AlphaFoldDB" id="A0A0N4UL42"/>
<evidence type="ECO:0000313" key="21">
    <source>
        <dbReference type="EMBL" id="VDN52498.1"/>
    </source>
</evidence>
<comment type="catalytic activity">
    <reaction evidence="1">
        <text>S-ubiquitinyl-[E2 ubiquitin-conjugating enzyme]-L-cysteine + [acceptor protein]-L-lysine = [E2 ubiquitin-conjugating enzyme]-L-cysteine + N(6)-ubiquitinyl-[acceptor protein]-L-lysine.</text>
        <dbReference type="EC" id="2.3.2.27"/>
    </reaction>
</comment>
<keyword evidence="6" id="KW-0813">Transport</keyword>
<dbReference type="InterPro" id="IPR013083">
    <property type="entry name" value="Znf_RING/FYVE/PHD"/>
</dbReference>
<dbReference type="InterPro" id="IPR027370">
    <property type="entry name" value="Znf-RING_euk"/>
</dbReference>
<dbReference type="Pfam" id="PF13445">
    <property type="entry name" value="zf-RING_UBOX"/>
    <property type="match status" value="1"/>
</dbReference>
<dbReference type="GO" id="GO:0061630">
    <property type="term" value="F:ubiquitin protein ligase activity"/>
    <property type="evidence" value="ECO:0007669"/>
    <property type="project" value="UniProtKB-EC"/>
</dbReference>
<dbReference type="SMART" id="SM00184">
    <property type="entry name" value="RING"/>
    <property type="match status" value="1"/>
</dbReference>
<keyword evidence="17" id="KW-0576">Peroxisome</keyword>
<keyword evidence="10" id="KW-0479">Metal-binding</keyword>
<dbReference type="GO" id="GO:0005778">
    <property type="term" value="C:peroxisomal membrane"/>
    <property type="evidence" value="ECO:0007669"/>
    <property type="project" value="UniProtKB-SubCell"/>
</dbReference>
<keyword evidence="7" id="KW-0962">Peroxisome biogenesis</keyword>
<comment type="similarity">
    <text evidence="4">Belongs to the pex2/pex10/pex12 family.</text>
</comment>
<reference evidence="21 23" key="2">
    <citation type="submission" date="2018-11" db="EMBL/GenBank/DDBJ databases">
        <authorList>
            <consortium name="Pathogen Informatics"/>
        </authorList>
    </citation>
    <scope>NUCLEOTIDE SEQUENCE [LARGE SCALE GENOMIC DNA]</scope>
</reference>
<protein>
    <recommendedName>
        <fullName evidence="5">RING-type E3 ubiquitin transferase</fullName>
        <ecNumber evidence="5">2.3.2.27</ecNumber>
    </recommendedName>
</protein>
<dbReference type="PANTHER" id="PTHR23350:SF0">
    <property type="entry name" value="PEROXISOME BIOGENESIS FACTOR 10"/>
    <property type="match status" value="1"/>
</dbReference>
<evidence type="ECO:0000313" key="23">
    <source>
        <dbReference type="Proteomes" id="UP000274756"/>
    </source>
</evidence>
<evidence type="ECO:0000256" key="7">
    <source>
        <dbReference type="ARBA" id="ARBA00022593"/>
    </source>
</evidence>
<keyword evidence="12" id="KW-0833">Ubl conjugation pathway</keyword>
<evidence type="ECO:0000256" key="1">
    <source>
        <dbReference type="ARBA" id="ARBA00000900"/>
    </source>
</evidence>
<evidence type="ECO:0000313" key="24">
    <source>
        <dbReference type="WBParaSite" id="DME_0000849601-mRNA-1"/>
    </source>
</evidence>
<evidence type="ECO:0000256" key="16">
    <source>
        <dbReference type="ARBA" id="ARBA00023136"/>
    </source>
</evidence>
<dbReference type="EC" id="2.3.2.27" evidence="5"/>
<dbReference type="GO" id="GO:0016558">
    <property type="term" value="P:protein import into peroxisome matrix"/>
    <property type="evidence" value="ECO:0007669"/>
    <property type="project" value="InterPro"/>
</dbReference>
<proteinExistence type="inferred from homology"/>
<keyword evidence="8" id="KW-0808">Transferase</keyword>
<keyword evidence="11 18" id="KW-0863">Zinc-finger</keyword>
<keyword evidence="15 19" id="KW-1133">Transmembrane helix</keyword>
<dbReference type="PROSITE" id="PS00518">
    <property type="entry name" value="ZF_RING_1"/>
    <property type="match status" value="1"/>
</dbReference>
<keyword evidence="9 19" id="KW-0812">Transmembrane</keyword>